<evidence type="ECO:0000313" key="3">
    <source>
        <dbReference type="Proteomes" id="UP000254794"/>
    </source>
</evidence>
<dbReference type="AlphaFoldDB" id="A0A378KAP5"/>
<reference evidence="2 3" key="1">
    <citation type="submission" date="2018-06" db="EMBL/GenBank/DDBJ databases">
        <authorList>
            <consortium name="Pathogen Informatics"/>
            <person name="Doyle S."/>
        </authorList>
    </citation>
    <scope>NUCLEOTIDE SEQUENCE [LARGE SCALE GENOMIC DNA]</scope>
    <source>
        <strain evidence="2 3">NCTC13316</strain>
    </source>
</reference>
<sequence>MFEYYKKLDTLNQLNRLLLVCCGAFFLLTLWLGFALMKAPSKLQIWLTPSISANGGLIKAEDIPDEYVHGFVATLIPHLHSWQAQGAEAFNQKILSYQHYFTPRFQDVLAANQDALDKAGLFSRTQLTSLYRFLEPNDVKRLSHTSWEVHLVLRLTQKLNNHSTMVIADKVVDYHYRVVKVNVSKLQNPFGLALDGYSQPERLIKDLLSADGKGENHS</sequence>
<dbReference type="Pfam" id="PF11444">
    <property type="entry name" value="DUF2895"/>
    <property type="match status" value="1"/>
</dbReference>
<dbReference type="OrthoDB" id="8558441at2"/>
<organism evidence="2 3">
    <name type="scientific">Legionella busanensis</name>
    <dbReference type="NCBI Taxonomy" id="190655"/>
    <lineage>
        <taxon>Bacteria</taxon>
        <taxon>Pseudomonadati</taxon>
        <taxon>Pseudomonadota</taxon>
        <taxon>Gammaproteobacteria</taxon>
        <taxon>Legionellales</taxon>
        <taxon>Legionellaceae</taxon>
        <taxon>Legionella</taxon>
    </lineage>
</organism>
<name>A0A378KAP5_9GAMM</name>
<dbReference type="RefSeq" id="WP_115332932.1">
    <property type="nucleotide sequence ID" value="NZ_CAAAHP010000008.1"/>
</dbReference>
<proteinExistence type="predicted"/>
<evidence type="ECO:0000313" key="2">
    <source>
        <dbReference type="EMBL" id="STX81569.1"/>
    </source>
</evidence>
<feature type="transmembrane region" description="Helical" evidence="1">
    <location>
        <begin position="17"/>
        <end position="37"/>
    </location>
</feature>
<keyword evidence="3" id="KW-1185">Reference proteome</keyword>
<keyword evidence="1" id="KW-0812">Transmembrane</keyword>
<accession>A0A378KAP5</accession>
<dbReference type="EMBL" id="UGOD01000006">
    <property type="protein sequence ID" value="STX81569.1"/>
    <property type="molecule type" value="Genomic_DNA"/>
</dbReference>
<dbReference type="Proteomes" id="UP000254794">
    <property type="component" value="Unassembled WGS sequence"/>
</dbReference>
<gene>
    <name evidence="2" type="ORF">NCTC13316_03442</name>
</gene>
<protein>
    <submittedName>
        <fullName evidence="2">Integrating conjugative element protein, PFL_4703 family</fullName>
    </submittedName>
</protein>
<keyword evidence="1" id="KW-1133">Transmembrane helix</keyword>
<keyword evidence="1" id="KW-0472">Membrane</keyword>
<evidence type="ECO:0000256" key="1">
    <source>
        <dbReference type="SAM" id="Phobius"/>
    </source>
</evidence>
<dbReference type="InterPro" id="IPR021548">
    <property type="entry name" value="DUF2895"/>
</dbReference>